<dbReference type="InterPro" id="IPR017850">
    <property type="entry name" value="Alkaline_phosphatase_core_sf"/>
</dbReference>
<keyword evidence="1" id="KW-0479">Metal-binding</keyword>
<evidence type="ECO:0000256" key="1">
    <source>
        <dbReference type="ARBA" id="ARBA00022723"/>
    </source>
</evidence>
<evidence type="ECO:0000313" key="4">
    <source>
        <dbReference type="EMBL" id="MFC5828425.1"/>
    </source>
</evidence>
<reference evidence="5" key="1">
    <citation type="journal article" date="2019" name="Int. J. Syst. Evol. Microbiol.">
        <title>The Global Catalogue of Microorganisms (GCM) 10K type strain sequencing project: providing services to taxonomists for standard genome sequencing and annotation.</title>
        <authorList>
            <consortium name="The Broad Institute Genomics Platform"/>
            <consortium name="The Broad Institute Genome Sequencing Center for Infectious Disease"/>
            <person name="Wu L."/>
            <person name="Ma J."/>
        </authorList>
    </citation>
    <scope>NUCLEOTIDE SEQUENCE [LARGE SCALE GENOMIC DNA]</scope>
    <source>
        <strain evidence="5">CCUG 53903</strain>
    </source>
</reference>
<evidence type="ECO:0000259" key="3">
    <source>
        <dbReference type="Pfam" id="PF00884"/>
    </source>
</evidence>
<dbReference type="Gene3D" id="3.40.720.10">
    <property type="entry name" value="Alkaline Phosphatase, subunit A"/>
    <property type="match status" value="1"/>
</dbReference>
<proteinExistence type="predicted"/>
<keyword evidence="5" id="KW-1185">Reference proteome</keyword>
<dbReference type="Proteomes" id="UP001596058">
    <property type="component" value="Unassembled WGS sequence"/>
</dbReference>
<comment type="caution">
    <text evidence="4">The sequence shown here is derived from an EMBL/GenBank/DDBJ whole genome shotgun (WGS) entry which is preliminary data.</text>
</comment>
<keyword evidence="2" id="KW-0378">Hydrolase</keyword>
<dbReference type="SUPFAM" id="SSF53649">
    <property type="entry name" value="Alkaline phosphatase-like"/>
    <property type="match status" value="1"/>
</dbReference>
<sequence length="420" mass="46090">MSPQSPNIILIHWHDLGTHLGVYGHPGVQSPRLDHLAETSARFTNAFCTAPQCSPSRGSLFTGRYPHANGLMGLAHTGWAYHPGEQTLPMMLRPAGYESTLIGLQHENDDPHRLGFDHVDSPSPSMPAGEVAARAARWLAGRRDRPFLLTVGFLETHRPYPAEHYPAVDPASIEVPAYLPDRPTTRDDLAAFYGSIKVADRAVGAILDAVDQGPNASDTWIIFTTDHGPAFPRAKGTLYDPGLRVALLIRPPKGRRRAAVIDRAVSLIDVVPTLLDLVGQPIPPAVQGHSFLPAISGEPMGPPAPIFAEKTSHRDYDPMRCIRDDGFKYIRNYEPGPLLLLPRDIEDSLTREGMGDEHLHPRAADELYDLNEDPLESTNLAEAAEYSPVRDRLAARLDRWQHETGDPILSGPIPAPTQQS</sequence>
<evidence type="ECO:0000313" key="5">
    <source>
        <dbReference type="Proteomes" id="UP001596058"/>
    </source>
</evidence>
<dbReference type="InterPro" id="IPR000917">
    <property type="entry name" value="Sulfatase_N"/>
</dbReference>
<gene>
    <name evidence="4" type="ORF">ACFPZ3_31535</name>
</gene>
<feature type="domain" description="Sulfatase N-terminal" evidence="3">
    <location>
        <begin position="6"/>
        <end position="279"/>
    </location>
</feature>
<dbReference type="CDD" id="cd16027">
    <property type="entry name" value="SGSH"/>
    <property type="match status" value="1"/>
</dbReference>
<dbReference type="RefSeq" id="WP_379517928.1">
    <property type="nucleotide sequence ID" value="NZ_JBHSPA010000037.1"/>
</dbReference>
<name>A0ABW1CRR1_9ACTN</name>
<evidence type="ECO:0000256" key="2">
    <source>
        <dbReference type="ARBA" id="ARBA00022801"/>
    </source>
</evidence>
<dbReference type="EMBL" id="JBHSPA010000037">
    <property type="protein sequence ID" value="MFC5828425.1"/>
    <property type="molecule type" value="Genomic_DNA"/>
</dbReference>
<dbReference type="PANTHER" id="PTHR45953:SF1">
    <property type="entry name" value="IDURONATE 2-SULFATASE"/>
    <property type="match status" value="1"/>
</dbReference>
<dbReference type="Pfam" id="PF00884">
    <property type="entry name" value="Sulfatase"/>
    <property type="match status" value="1"/>
</dbReference>
<organism evidence="4 5">
    <name type="scientific">Nonomuraea insulae</name>
    <dbReference type="NCBI Taxonomy" id="1616787"/>
    <lineage>
        <taxon>Bacteria</taxon>
        <taxon>Bacillati</taxon>
        <taxon>Actinomycetota</taxon>
        <taxon>Actinomycetes</taxon>
        <taxon>Streptosporangiales</taxon>
        <taxon>Streptosporangiaceae</taxon>
        <taxon>Nonomuraea</taxon>
    </lineage>
</organism>
<dbReference type="PANTHER" id="PTHR45953">
    <property type="entry name" value="IDURONATE 2-SULFATASE"/>
    <property type="match status" value="1"/>
</dbReference>
<protein>
    <submittedName>
        <fullName evidence="4">Sulfatase</fullName>
    </submittedName>
</protein>
<accession>A0ABW1CRR1</accession>